<feature type="compositionally biased region" description="Low complexity" evidence="1">
    <location>
        <begin position="9"/>
        <end position="20"/>
    </location>
</feature>
<dbReference type="AlphaFoldDB" id="A0A433NKU4"/>
<proteinExistence type="predicted"/>
<evidence type="ECO:0000256" key="2">
    <source>
        <dbReference type="SAM" id="Phobius"/>
    </source>
</evidence>
<evidence type="ECO:0000313" key="3">
    <source>
        <dbReference type="EMBL" id="RUR83431.1"/>
    </source>
</evidence>
<evidence type="ECO:0000256" key="1">
    <source>
        <dbReference type="SAM" id="MobiDB-lite"/>
    </source>
</evidence>
<feature type="transmembrane region" description="Helical" evidence="2">
    <location>
        <begin position="30"/>
        <end position="51"/>
    </location>
</feature>
<dbReference type="EMBL" id="RSCJ01000007">
    <property type="protein sequence ID" value="RUR83431.1"/>
    <property type="molecule type" value="Genomic_DNA"/>
</dbReference>
<reference evidence="3 4" key="1">
    <citation type="journal article" date="2019" name="Genome Biol. Evol.">
        <title>Day and night: Metabolic profiles and evolutionary relationships of six axenic non-marine cyanobacteria.</title>
        <authorList>
            <person name="Will S.E."/>
            <person name="Henke P."/>
            <person name="Boedeker C."/>
            <person name="Huang S."/>
            <person name="Brinkmann H."/>
            <person name="Rohde M."/>
            <person name="Jarek M."/>
            <person name="Friedl T."/>
            <person name="Seufert S."/>
            <person name="Schumacher M."/>
            <person name="Overmann J."/>
            <person name="Neumann-Schaal M."/>
            <person name="Petersen J."/>
        </authorList>
    </citation>
    <scope>NUCLEOTIDE SEQUENCE [LARGE SCALE GENOMIC DNA]</scope>
    <source>
        <strain evidence="3 4">PCC 6912</strain>
    </source>
</reference>
<keyword evidence="2" id="KW-1133">Transmembrane helix</keyword>
<evidence type="ECO:0000313" key="4">
    <source>
        <dbReference type="Proteomes" id="UP000268857"/>
    </source>
</evidence>
<keyword evidence="4" id="KW-1185">Reference proteome</keyword>
<protein>
    <submittedName>
        <fullName evidence="3">Uncharacterized protein</fullName>
    </submittedName>
</protein>
<organism evidence="3 4">
    <name type="scientific">Chlorogloeopsis fritschii PCC 6912</name>
    <dbReference type="NCBI Taxonomy" id="211165"/>
    <lineage>
        <taxon>Bacteria</taxon>
        <taxon>Bacillati</taxon>
        <taxon>Cyanobacteriota</taxon>
        <taxon>Cyanophyceae</taxon>
        <taxon>Nostocales</taxon>
        <taxon>Chlorogloeopsidaceae</taxon>
        <taxon>Chlorogloeopsis</taxon>
    </lineage>
</organism>
<sequence length="259" mass="29220">MAENGNRENLAPPNTTTLPPQQMPRKKVPLSALVTALLVSLGLISVAALAARSPQFAAYPPDYGQIPQKKGKVAYFPYQEGKDSKDRTAEFNIAILSKYKWLLGSEEQIKHKNKIINIDDLRANLEQEGIQTIMENPTEIISVGTAVCEGTPEIDERKAFERAKQTQVLVKKLFFHVSSVKDYRLLNLGQFHRQDCQSKRDLTAYQRSIIIIGVRKKSEGVILDEALRNRLKKKPFADFKLKDYSLGSAEKFKTIPSNF</sequence>
<keyword evidence="2" id="KW-0472">Membrane</keyword>
<dbReference type="Proteomes" id="UP000268857">
    <property type="component" value="Unassembled WGS sequence"/>
</dbReference>
<gene>
    <name evidence="3" type="ORF">PCC6912_22640</name>
</gene>
<name>A0A433NKU4_CHLFR</name>
<feature type="region of interest" description="Disordered" evidence="1">
    <location>
        <begin position="1"/>
        <end position="24"/>
    </location>
</feature>
<keyword evidence="2" id="KW-0812">Transmembrane</keyword>
<accession>A0A433NKU4</accession>
<comment type="caution">
    <text evidence="3">The sequence shown here is derived from an EMBL/GenBank/DDBJ whole genome shotgun (WGS) entry which is preliminary data.</text>
</comment>
<dbReference type="STRING" id="211165.GCA_000317285_04807"/>